<gene>
    <name evidence="1" type="ORF">HPO_05357</name>
</gene>
<sequence length="110" mass="11480">MRNFVQPGHAVTVPAPRNVVSGEGVLIDRLFGVAGTDAASGGDLVLHCEGVYDLPKSTSQAFTLGSRVYWDPTADQCTTTSESNFLVGVCVEAAGSATPELRVRLSGVLN</sequence>
<dbReference type="OrthoDB" id="5365964at2"/>
<proteinExistence type="predicted"/>
<comment type="caution">
    <text evidence="1">The sequence shown here is derived from an EMBL/GenBank/DDBJ whole genome shotgun (WGS) entry which is preliminary data.</text>
</comment>
<dbReference type="RefSeq" id="WP_035595538.1">
    <property type="nucleotide sequence ID" value="NZ_ARYM01000005.1"/>
</dbReference>
<dbReference type="STRING" id="1280954.HPO_05357"/>
<evidence type="ECO:0008006" key="3">
    <source>
        <dbReference type="Google" id="ProtNLM"/>
    </source>
</evidence>
<evidence type="ECO:0000313" key="2">
    <source>
        <dbReference type="Proteomes" id="UP000027100"/>
    </source>
</evidence>
<evidence type="ECO:0000313" key="1">
    <source>
        <dbReference type="EMBL" id="KCZ99337.1"/>
    </source>
</evidence>
<dbReference type="PIRSF" id="PIRSF030771">
    <property type="entry name" value="UCP030771"/>
    <property type="match status" value="1"/>
</dbReference>
<dbReference type="Pfam" id="PF09956">
    <property type="entry name" value="Phage_cement_2"/>
    <property type="match status" value="1"/>
</dbReference>
<accession>A0A062VMB7</accession>
<dbReference type="eggNOG" id="COG5471">
    <property type="taxonomic scope" value="Bacteria"/>
</dbReference>
<protein>
    <recommendedName>
        <fullName evidence="3">DUF2190 family protein</fullName>
    </recommendedName>
</protein>
<keyword evidence="2" id="KW-1185">Reference proteome</keyword>
<name>A0A062VMB7_9PROT</name>
<organism evidence="1 2">
    <name type="scientific">Hyphomonas polymorpha PS728</name>
    <dbReference type="NCBI Taxonomy" id="1280954"/>
    <lineage>
        <taxon>Bacteria</taxon>
        <taxon>Pseudomonadati</taxon>
        <taxon>Pseudomonadota</taxon>
        <taxon>Alphaproteobacteria</taxon>
        <taxon>Hyphomonadales</taxon>
        <taxon>Hyphomonadaceae</taxon>
        <taxon>Hyphomonas</taxon>
    </lineage>
</organism>
<dbReference type="InterPro" id="IPR011231">
    <property type="entry name" value="Phage_VT1-Sakai_H0018"/>
</dbReference>
<dbReference type="Proteomes" id="UP000027100">
    <property type="component" value="Unassembled WGS sequence"/>
</dbReference>
<dbReference type="AlphaFoldDB" id="A0A062VMB7"/>
<reference evidence="1 2" key="1">
    <citation type="journal article" date="2014" name="Antonie Van Leeuwenhoek">
        <title>Hyphomonas beringensis sp. nov. and Hyphomonas chukchiensis sp. nov., isolated from surface seawater of the Bering Sea and Chukchi Sea.</title>
        <authorList>
            <person name="Li C."/>
            <person name="Lai Q."/>
            <person name="Li G."/>
            <person name="Dong C."/>
            <person name="Wang J."/>
            <person name="Liao Y."/>
            <person name="Shao Z."/>
        </authorList>
    </citation>
    <scope>NUCLEOTIDE SEQUENCE [LARGE SCALE GENOMIC DNA]</scope>
    <source>
        <strain evidence="1 2">PS728</strain>
    </source>
</reference>
<dbReference type="EMBL" id="ARYM01000005">
    <property type="protein sequence ID" value="KCZ99337.1"/>
    <property type="molecule type" value="Genomic_DNA"/>
</dbReference>
<dbReference type="PATRIC" id="fig|1280954.3.peg.1093"/>